<keyword evidence="2" id="KW-0732">Signal</keyword>
<feature type="signal peptide" evidence="2">
    <location>
        <begin position="1"/>
        <end position="23"/>
    </location>
</feature>
<protein>
    <submittedName>
        <fullName evidence="3">Uncharacterized protein</fullName>
    </submittedName>
</protein>
<feature type="region of interest" description="Disordered" evidence="1">
    <location>
        <begin position="61"/>
        <end position="83"/>
    </location>
</feature>
<dbReference type="EMBL" id="JALLBG020000034">
    <property type="protein sequence ID" value="KAL3770919.1"/>
    <property type="molecule type" value="Genomic_DNA"/>
</dbReference>
<evidence type="ECO:0000256" key="2">
    <source>
        <dbReference type="SAM" id="SignalP"/>
    </source>
</evidence>
<proteinExistence type="predicted"/>
<keyword evidence="4" id="KW-1185">Reference proteome</keyword>
<gene>
    <name evidence="3" type="ORF">ACHAWU_003228</name>
</gene>
<name>A0ABD3N4A3_9STRA</name>
<reference evidence="3 4" key="1">
    <citation type="submission" date="2024-10" db="EMBL/GenBank/DDBJ databases">
        <title>Updated reference genomes for cyclostephanoid diatoms.</title>
        <authorList>
            <person name="Roberts W.R."/>
            <person name="Alverson A.J."/>
        </authorList>
    </citation>
    <scope>NUCLEOTIDE SEQUENCE [LARGE SCALE GENOMIC DNA]</scope>
    <source>
        <strain evidence="3 4">AJA232-27</strain>
    </source>
</reference>
<accession>A0ABD3N4A3</accession>
<comment type="caution">
    <text evidence="3">The sequence shown here is derived from an EMBL/GenBank/DDBJ whole genome shotgun (WGS) entry which is preliminary data.</text>
</comment>
<dbReference type="Proteomes" id="UP001530293">
    <property type="component" value="Unassembled WGS sequence"/>
</dbReference>
<evidence type="ECO:0000313" key="3">
    <source>
        <dbReference type="EMBL" id="KAL3770919.1"/>
    </source>
</evidence>
<dbReference type="AlphaFoldDB" id="A0ABD3N4A3"/>
<sequence length="569" mass="64618">MHRILRYAIAFVLLSIAIQWISTSIHVTGPIDLIERWILPNIVVSNHDYYNCPPDRFIDPTFTDGNDDDGSNSNDDINGGTLYSDKFDPRTKVVRQSYLPHCALQRWVEHREEENQFVRGGSGGGSNSCPEGEEYATVLRSPSSLIHHQHHHDDSSEEQHESRIPKILHIASPTNCLPLSVVRSLKRIVESSPLNHHNHHHQHRQQLNMESQQLAIYIHSHQSMHNYLITKEFPTFPEVKEGVLCGMGKIEAASRLAVIELLGRKEEDDADAEDESILRRQQNIIDGISFGVLIDIWRYLILWEYGGIAMDLSTLLAILEDGNDNNIINSINAANSTSTKTTTTTTSENGDARLHRLMQQWWTNETSSDALIYFLSNYFDDEQSTTPRERVPLPKILGATLHHPFIYTAAKSALRYAIWDEEKSITTTGRTTQIPPIKNGLMYVNRDWEKVKTGDIVNVLGYGMRSNNSIHLLNGNDVLPLSITSPNKTPWRSIFAAFATPTTNGSGDEDRRGKITNDANNMPSEAKIMEVMQRIASEQIYMSTTSLFSCMKYRLDMYTQRDDNSKMQR</sequence>
<organism evidence="3 4">
    <name type="scientific">Discostella pseudostelligera</name>
    <dbReference type="NCBI Taxonomy" id="259834"/>
    <lineage>
        <taxon>Eukaryota</taxon>
        <taxon>Sar</taxon>
        <taxon>Stramenopiles</taxon>
        <taxon>Ochrophyta</taxon>
        <taxon>Bacillariophyta</taxon>
        <taxon>Coscinodiscophyceae</taxon>
        <taxon>Thalassiosirophycidae</taxon>
        <taxon>Stephanodiscales</taxon>
        <taxon>Stephanodiscaceae</taxon>
        <taxon>Discostella</taxon>
    </lineage>
</organism>
<evidence type="ECO:0000313" key="4">
    <source>
        <dbReference type="Proteomes" id="UP001530293"/>
    </source>
</evidence>
<feature type="compositionally biased region" description="Low complexity" evidence="1">
    <location>
        <begin position="71"/>
        <end position="80"/>
    </location>
</feature>
<evidence type="ECO:0000256" key="1">
    <source>
        <dbReference type="SAM" id="MobiDB-lite"/>
    </source>
</evidence>
<feature type="chain" id="PRO_5044774868" evidence="2">
    <location>
        <begin position="24"/>
        <end position="569"/>
    </location>
</feature>